<evidence type="ECO:0000313" key="10">
    <source>
        <dbReference type="EMBL" id="KXZ51559.1"/>
    </source>
</evidence>
<dbReference type="SUPFAM" id="SSF50978">
    <property type="entry name" value="WD40 repeat-like"/>
    <property type="match status" value="1"/>
</dbReference>
<comment type="similarity">
    <text evidence="5">Belongs to the DPH7 family.</text>
</comment>
<evidence type="ECO:0000313" key="11">
    <source>
        <dbReference type="Proteomes" id="UP000075714"/>
    </source>
</evidence>
<dbReference type="Proteomes" id="UP000075714">
    <property type="component" value="Unassembled WGS sequence"/>
</dbReference>
<evidence type="ECO:0000256" key="4">
    <source>
        <dbReference type="ARBA" id="ARBA00022801"/>
    </source>
</evidence>
<feature type="repeat" description="WD" evidence="8">
    <location>
        <begin position="223"/>
        <end position="259"/>
    </location>
</feature>
<sequence length="392" mass="41388">MSAPPPTDAAREETEADSNARADEGGDPGPCAVPRTQLVHSEYLELNADCAEFCPTPGLTHLLALGTYQLVEETQERVGRCYLRALRGPWPGCGVGPASGEGAAGGGSSVSVGASCCVDLPGIFDLKWRPAGEEAGGSGGRESRGLAVLGAALADGTVRLLEAMAVSGGGITLLSEWEAHSLEVWCTAFHRAERHLLFSGADDCYFKAYDTRSDPASPVFSDRRTHAAGVCTVSPHPGQPHLVATGSYDEHVRLWDMRNLSRPVVVSQLNTGGGNWRLRWHPHDPHVLLAACMYNGFAVLRASADWAQLDNVVAYARPNKAIAYGADWWRGPAPPPVAPAPPAAAADDAPGACTLGAGDCGRRDGDGASWLAATCSFYDRQHTLVWLPTRSA</sequence>
<dbReference type="GO" id="GO:0061685">
    <property type="term" value="F:diphthine methylesterase activity"/>
    <property type="evidence" value="ECO:0007669"/>
    <property type="project" value="UniProtKB-EC"/>
</dbReference>
<comment type="catalytic activity">
    <reaction evidence="7">
        <text>diphthine methyl ester-[translation elongation factor 2] + H2O = diphthine-[translation elongation factor 2] + methanol + H(+)</text>
        <dbReference type="Rhea" id="RHEA:42656"/>
        <dbReference type="Rhea" id="RHEA-COMP:10172"/>
        <dbReference type="Rhea" id="RHEA-COMP:10173"/>
        <dbReference type="ChEBI" id="CHEBI:15377"/>
        <dbReference type="ChEBI" id="CHEBI:15378"/>
        <dbReference type="ChEBI" id="CHEBI:17790"/>
        <dbReference type="ChEBI" id="CHEBI:79005"/>
        <dbReference type="ChEBI" id="CHEBI:82696"/>
        <dbReference type="EC" id="3.1.1.97"/>
    </reaction>
</comment>
<dbReference type="AlphaFoldDB" id="A0A150GNZ5"/>
<feature type="region of interest" description="Disordered" evidence="9">
    <location>
        <begin position="1"/>
        <end position="32"/>
    </location>
</feature>
<evidence type="ECO:0000256" key="5">
    <source>
        <dbReference type="ARBA" id="ARBA00038092"/>
    </source>
</evidence>
<evidence type="ECO:0000256" key="1">
    <source>
        <dbReference type="ARBA" id="ARBA00005156"/>
    </source>
</evidence>
<dbReference type="InterPro" id="IPR019775">
    <property type="entry name" value="WD40_repeat_CS"/>
</dbReference>
<dbReference type="PANTHER" id="PTHR46042">
    <property type="entry name" value="DIPHTHINE METHYLTRANSFERASE"/>
    <property type="match status" value="1"/>
</dbReference>
<evidence type="ECO:0000256" key="6">
    <source>
        <dbReference type="ARBA" id="ARBA00039131"/>
    </source>
</evidence>
<dbReference type="EC" id="3.1.1.97" evidence="6"/>
<dbReference type="GO" id="GO:0017183">
    <property type="term" value="P:protein histidyl modification to diphthamide"/>
    <property type="evidence" value="ECO:0007669"/>
    <property type="project" value="TreeGrafter"/>
</dbReference>
<keyword evidence="2 8" id="KW-0853">WD repeat</keyword>
<reference evidence="11" key="1">
    <citation type="journal article" date="2016" name="Nat. Commun.">
        <title>The Gonium pectorale genome demonstrates co-option of cell cycle regulation during the evolution of multicellularity.</title>
        <authorList>
            <person name="Hanschen E.R."/>
            <person name="Marriage T.N."/>
            <person name="Ferris P.J."/>
            <person name="Hamaji T."/>
            <person name="Toyoda A."/>
            <person name="Fujiyama A."/>
            <person name="Neme R."/>
            <person name="Noguchi H."/>
            <person name="Minakuchi Y."/>
            <person name="Suzuki M."/>
            <person name="Kawai-Toyooka H."/>
            <person name="Smith D.R."/>
            <person name="Sparks H."/>
            <person name="Anderson J."/>
            <person name="Bakaric R."/>
            <person name="Luria V."/>
            <person name="Karger A."/>
            <person name="Kirschner M.W."/>
            <person name="Durand P.M."/>
            <person name="Michod R.E."/>
            <person name="Nozaki H."/>
            <person name="Olson B.J."/>
        </authorList>
    </citation>
    <scope>NUCLEOTIDE SEQUENCE [LARGE SCALE GENOMIC DNA]</scope>
    <source>
        <strain evidence="11">NIES-2863</strain>
    </source>
</reference>
<dbReference type="STRING" id="33097.A0A150GNZ5"/>
<evidence type="ECO:0000256" key="8">
    <source>
        <dbReference type="PROSITE-ProRule" id="PRU00221"/>
    </source>
</evidence>
<dbReference type="PROSITE" id="PS50082">
    <property type="entry name" value="WD_REPEATS_2"/>
    <property type="match status" value="1"/>
</dbReference>
<gene>
    <name evidence="10" type="ORF">GPECTOR_12g522</name>
</gene>
<accession>A0A150GNZ5</accession>
<keyword evidence="3" id="KW-0677">Repeat</keyword>
<dbReference type="Pfam" id="PF00400">
    <property type="entry name" value="WD40"/>
    <property type="match status" value="2"/>
</dbReference>
<name>A0A150GNZ5_GONPE</name>
<dbReference type="EMBL" id="LSYV01000013">
    <property type="protein sequence ID" value="KXZ51559.1"/>
    <property type="molecule type" value="Genomic_DNA"/>
</dbReference>
<organism evidence="10 11">
    <name type="scientific">Gonium pectorale</name>
    <name type="common">Green alga</name>
    <dbReference type="NCBI Taxonomy" id="33097"/>
    <lineage>
        <taxon>Eukaryota</taxon>
        <taxon>Viridiplantae</taxon>
        <taxon>Chlorophyta</taxon>
        <taxon>core chlorophytes</taxon>
        <taxon>Chlorophyceae</taxon>
        <taxon>CS clade</taxon>
        <taxon>Chlamydomonadales</taxon>
        <taxon>Volvocaceae</taxon>
        <taxon>Gonium</taxon>
    </lineage>
</organism>
<dbReference type="InterPro" id="IPR036322">
    <property type="entry name" value="WD40_repeat_dom_sf"/>
</dbReference>
<dbReference type="OrthoDB" id="1930760at2759"/>
<dbReference type="GO" id="GO:0005737">
    <property type="term" value="C:cytoplasm"/>
    <property type="evidence" value="ECO:0007669"/>
    <property type="project" value="TreeGrafter"/>
</dbReference>
<dbReference type="InterPro" id="IPR052415">
    <property type="entry name" value="Diphthine_MTase"/>
</dbReference>
<comment type="caution">
    <text evidence="10">The sequence shown here is derived from an EMBL/GenBank/DDBJ whole genome shotgun (WGS) entry which is preliminary data.</text>
</comment>
<dbReference type="InterPro" id="IPR001680">
    <property type="entry name" value="WD40_rpt"/>
</dbReference>
<comment type="pathway">
    <text evidence="1">Protein modification; peptidyl-diphthamide biosynthesis.</text>
</comment>
<dbReference type="PANTHER" id="PTHR46042:SF1">
    <property type="entry name" value="DIPHTHINE METHYLTRANSFERASE"/>
    <property type="match status" value="1"/>
</dbReference>
<dbReference type="PROSITE" id="PS00678">
    <property type="entry name" value="WD_REPEATS_1"/>
    <property type="match status" value="1"/>
</dbReference>
<keyword evidence="4" id="KW-0378">Hydrolase</keyword>
<dbReference type="Gene3D" id="2.130.10.10">
    <property type="entry name" value="YVTN repeat-like/Quinoprotein amine dehydrogenase"/>
    <property type="match status" value="1"/>
</dbReference>
<evidence type="ECO:0000256" key="3">
    <source>
        <dbReference type="ARBA" id="ARBA00022737"/>
    </source>
</evidence>
<dbReference type="InterPro" id="IPR015943">
    <property type="entry name" value="WD40/YVTN_repeat-like_dom_sf"/>
</dbReference>
<proteinExistence type="inferred from homology"/>
<dbReference type="PROSITE" id="PS50294">
    <property type="entry name" value="WD_REPEATS_REGION"/>
    <property type="match status" value="1"/>
</dbReference>
<feature type="compositionally biased region" description="Basic and acidic residues" evidence="9">
    <location>
        <begin position="9"/>
        <end position="24"/>
    </location>
</feature>
<evidence type="ECO:0000256" key="2">
    <source>
        <dbReference type="ARBA" id="ARBA00022574"/>
    </source>
</evidence>
<keyword evidence="11" id="KW-1185">Reference proteome</keyword>
<protein>
    <recommendedName>
        <fullName evidence="6">methylated diphthine methylhydrolase</fullName>
        <ecNumber evidence="6">3.1.1.97</ecNumber>
    </recommendedName>
</protein>
<evidence type="ECO:0000256" key="7">
    <source>
        <dbReference type="ARBA" id="ARBA00047551"/>
    </source>
</evidence>
<dbReference type="SMART" id="SM00320">
    <property type="entry name" value="WD40"/>
    <property type="match status" value="3"/>
</dbReference>
<evidence type="ECO:0000256" key="9">
    <source>
        <dbReference type="SAM" id="MobiDB-lite"/>
    </source>
</evidence>